<evidence type="ECO:0000256" key="1">
    <source>
        <dbReference type="ARBA" id="ARBA00004236"/>
    </source>
</evidence>
<dbReference type="AlphaFoldDB" id="A0A2Y9RVA8"/>
<evidence type="ECO:0000256" key="2">
    <source>
        <dbReference type="ARBA" id="ARBA00022475"/>
    </source>
</evidence>
<feature type="chain" id="PRO_5016111653" evidence="7">
    <location>
        <begin position="22"/>
        <end position="434"/>
    </location>
</feature>
<dbReference type="CDD" id="cd23636">
    <property type="entry name" value="TFP_LU_ECD_CD177_rpt2"/>
    <property type="match status" value="1"/>
</dbReference>
<dbReference type="PANTHER" id="PTHR16529">
    <property type="entry name" value="CD177 ANTIGEN"/>
    <property type="match status" value="1"/>
</dbReference>
<dbReference type="FunCoup" id="A0A2Y9RVA8">
    <property type="interactions" value="122"/>
</dbReference>
<evidence type="ECO:0000259" key="8">
    <source>
        <dbReference type="Pfam" id="PF00021"/>
    </source>
</evidence>
<dbReference type="InParanoid" id="A0A2Y9RVA8"/>
<feature type="signal peptide" evidence="7">
    <location>
        <begin position="1"/>
        <end position="21"/>
    </location>
</feature>
<evidence type="ECO:0000256" key="3">
    <source>
        <dbReference type="ARBA" id="ARBA00022729"/>
    </source>
</evidence>
<dbReference type="GeneID" id="101341033"/>
<protein>
    <submittedName>
        <fullName evidence="10">CD177 antigen</fullName>
    </submittedName>
</protein>
<keyword evidence="4 6" id="KW-0472">Membrane</keyword>
<reference evidence="10" key="1">
    <citation type="submission" date="2025-08" db="UniProtKB">
        <authorList>
            <consortium name="RefSeq"/>
        </authorList>
    </citation>
    <scope>IDENTIFICATION</scope>
</reference>
<dbReference type="GO" id="GO:0044853">
    <property type="term" value="C:plasma membrane raft"/>
    <property type="evidence" value="ECO:0007669"/>
    <property type="project" value="TreeGrafter"/>
</dbReference>
<dbReference type="GO" id="GO:2001044">
    <property type="term" value="P:regulation of integrin-mediated signaling pathway"/>
    <property type="evidence" value="ECO:0007669"/>
    <property type="project" value="TreeGrafter"/>
</dbReference>
<evidence type="ECO:0000313" key="10">
    <source>
        <dbReference type="RefSeq" id="XP_023598542.1"/>
    </source>
</evidence>
<sequence>MSPVTLLALLGVTLTLSRIQALTCQKGTLNSVYNATELPLRWTTGQEDCEEGWGCQDTLMLIHNGPQVNVVITKGCTQAEDQEARVTEHRAGPGLSIISYTHVCRKANLCNDLANSVPLWTPSSTAAPAPEGTQCPTCLSRDECKESGTELPCPAGLRHCYNGILLLNGGGISTSLRVQGCMAQGGCNLLNGTQEIGPIRVREKCNPKDFLTCQSGNKLQFGPDVSRKPVEWTVSGNKMCASGEACQETLLLIDAGHKPLLVGNKGCASSGTQDFTATFIHSGPPGVLVASYYHVCSSNGCNRADNSSVLLNVLPSPAAPAPGSLRCPACVDVFGTCQNPKVITCPMGSTHCYKGNIQLTGGGLSATVTIQGCMAKPAKSLLKNTQNIGVLSVNENIEGEPAPKGGVAPAPYLAWMVGLGLSLALWCGVFCLPF</sequence>
<keyword evidence="3 7" id="KW-0732">Signal</keyword>
<keyword evidence="6" id="KW-0812">Transmembrane</keyword>
<dbReference type="GO" id="GO:0098742">
    <property type="term" value="P:cell-cell adhesion via plasma-membrane adhesion molecules"/>
    <property type="evidence" value="ECO:0007669"/>
    <property type="project" value="TreeGrafter"/>
</dbReference>
<dbReference type="RefSeq" id="XP_023598542.1">
    <property type="nucleotide sequence ID" value="XM_023742774.1"/>
</dbReference>
<dbReference type="Gene3D" id="2.10.60.10">
    <property type="entry name" value="CD59"/>
    <property type="match status" value="1"/>
</dbReference>
<evidence type="ECO:0000256" key="7">
    <source>
        <dbReference type="SAM" id="SignalP"/>
    </source>
</evidence>
<keyword evidence="6" id="KW-1133">Transmembrane helix</keyword>
<dbReference type="CDD" id="cd23623">
    <property type="entry name" value="TFP_LU_ECD_CD177_rpt1"/>
    <property type="match status" value="1"/>
</dbReference>
<feature type="transmembrane region" description="Helical" evidence="6">
    <location>
        <begin position="412"/>
        <end position="432"/>
    </location>
</feature>
<accession>A0A2Y9RVA8</accession>
<dbReference type="Proteomes" id="UP000248480">
    <property type="component" value="Unplaced"/>
</dbReference>
<feature type="domain" description="UPAR/Ly6" evidence="8">
    <location>
        <begin position="53"/>
        <end position="112"/>
    </location>
</feature>
<feature type="domain" description="UPAR/Ly6" evidence="8">
    <location>
        <begin position="324"/>
        <end position="397"/>
    </location>
</feature>
<dbReference type="SUPFAM" id="SSF57302">
    <property type="entry name" value="Snake toxin-like"/>
    <property type="match status" value="2"/>
</dbReference>
<proteinExistence type="predicted"/>
<dbReference type="GO" id="GO:0007159">
    <property type="term" value="P:leukocyte cell-cell adhesion"/>
    <property type="evidence" value="ECO:0007669"/>
    <property type="project" value="TreeGrafter"/>
</dbReference>
<dbReference type="InterPro" id="IPR051899">
    <property type="entry name" value="Fert-Immune_med_protein"/>
</dbReference>
<feature type="domain" description="UPAR/Ly6" evidence="8">
    <location>
        <begin position="132"/>
        <end position="214"/>
    </location>
</feature>
<dbReference type="Pfam" id="PF00021">
    <property type="entry name" value="UPAR_LY6"/>
    <property type="match status" value="4"/>
</dbReference>
<evidence type="ECO:0000256" key="5">
    <source>
        <dbReference type="ARBA" id="ARBA00023180"/>
    </source>
</evidence>
<evidence type="ECO:0000256" key="6">
    <source>
        <dbReference type="SAM" id="Phobius"/>
    </source>
</evidence>
<dbReference type="CDD" id="cd23637">
    <property type="entry name" value="TFP_LU_ECD_CD177_rpt4"/>
    <property type="match status" value="1"/>
</dbReference>
<dbReference type="GO" id="GO:0043315">
    <property type="term" value="P:positive regulation of neutrophil degranulation"/>
    <property type="evidence" value="ECO:0007669"/>
    <property type="project" value="TreeGrafter"/>
</dbReference>
<dbReference type="KEGG" id="tmu:101341033"/>
<evidence type="ECO:0000313" key="9">
    <source>
        <dbReference type="Proteomes" id="UP000248480"/>
    </source>
</evidence>
<gene>
    <name evidence="10" type="primary">LOC101341033</name>
</gene>
<keyword evidence="2" id="KW-1003">Cell membrane</keyword>
<evidence type="ECO:0000256" key="4">
    <source>
        <dbReference type="ARBA" id="ARBA00023136"/>
    </source>
</evidence>
<dbReference type="InterPro" id="IPR016054">
    <property type="entry name" value="LY6_UPA_recep-like"/>
</dbReference>
<name>A0A2Y9RVA8_TRIMA</name>
<organism evidence="9 10">
    <name type="scientific">Trichechus manatus latirostris</name>
    <name type="common">Florida manatee</name>
    <dbReference type="NCBI Taxonomy" id="127582"/>
    <lineage>
        <taxon>Eukaryota</taxon>
        <taxon>Metazoa</taxon>
        <taxon>Chordata</taxon>
        <taxon>Craniata</taxon>
        <taxon>Vertebrata</taxon>
        <taxon>Euteleostomi</taxon>
        <taxon>Mammalia</taxon>
        <taxon>Eutheria</taxon>
        <taxon>Afrotheria</taxon>
        <taxon>Sirenia</taxon>
        <taxon>Trichechidae</taxon>
        <taxon>Trichechus</taxon>
    </lineage>
</organism>
<feature type="domain" description="UPAR/Ly6" evidence="8">
    <location>
        <begin position="239"/>
        <end position="303"/>
    </location>
</feature>
<dbReference type="PANTHER" id="PTHR16529:SF8">
    <property type="entry name" value="CD177 ANTIGEN"/>
    <property type="match status" value="1"/>
</dbReference>
<dbReference type="GO" id="GO:0045217">
    <property type="term" value="P:cell-cell junction maintenance"/>
    <property type="evidence" value="ECO:0007669"/>
    <property type="project" value="TreeGrafter"/>
</dbReference>
<dbReference type="InterPro" id="IPR045860">
    <property type="entry name" value="Snake_toxin-like_sf"/>
</dbReference>
<dbReference type="CDD" id="cd23624">
    <property type="entry name" value="TFP_LU_ECD_CD177_rpt3"/>
    <property type="match status" value="1"/>
</dbReference>
<dbReference type="STRING" id="127582.A0A2Y9RVA8"/>
<keyword evidence="5" id="KW-0325">Glycoprotein</keyword>
<comment type="subcellular location">
    <subcellularLocation>
        <location evidence="1">Cell membrane</location>
    </subcellularLocation>
</comment>
<keyword evidence="9" id="KW-1185">Reference proteome</keyword>